<evidence type="ECO:0000259" key="3">
    <source>
        <dbReference type="PROSITE" id="PS50158"/>
    </source>
</evidence>
<dbReference type="OrthoDB" id="1936908at2759"/>
<feature type="compositionally biased region" description="Polar residues" evidence="2">
    <location>
        <begin position="277"/>
        <end position="289"/>
    </location>
</feature>
<feature type="domain" description="CCHC-type" evidence="3">
    <location>
        <begin position="250"/>
        <end position="264"/>
    </location>
</feature>
<dbReference type="PROSITE" id="PS50158">
    <property type="entry name" value="ZF_CCHC"/>
    <property type="match status" value="1"/>
</dbReference>
<dbReference type="InterPro" id="IPR001878">
    <property type="entry name" value="Znf_CCHC"/>
</dbReference>
<dbReference type="Pfam" id="PF00098">
    <property type="entry name" value="zf-CCHC"/>
    <property type="match status" value="1"/>
</dbReference>
<dbReference type="GO" id="GO:0008270">
    <property type="term" value="F:zinc ion binding"/>
    <property type="evidence" value="ECO:0007669"/>
    <property type="project" value="UniProtKB-KW"/>
</dbReference>
<name>A0A6P9EQP5_JUGRE</name>
<keyword evidence="4" id="KW-1185">Reference proteome</keyword>
<dbReference type="RefSeq" id="XP_035551105.1">
    <property type="nucleotide sequence ID" value="XM_035695212.1"/>
</dbReference>
<dbReference type="Pfam" id="PF03732">
    <property type="entry name" value="Retrotrans_gag"/>
    <property type="match status" value="1"/>
</dbReference>
<keyword evidence="1" id="KW-0863">Zinc-finger</keyword>
<sequence length="341" mass="39367">MNATNDEWGCTIEQFNRMHPPTFNGRGDATLAEDWIQDIEEILFVINCTDVQKVLYSAFKLTREAKRWWISERTIREAEGTEIVRWLHFKQIFMECFFPTSVRDDKAMEFANLVQVAMSVHQYAARFIELSRFAAYLIPDEEKKARKFEQGLNEKIYERIVGFQIRNFSELVDKATVFERSLQRSATLLEQRKRTAPQGSQSAVDQGPWKMINDGNSSGQKQMQVNQSNSLCKFCNRAHTGECRREMGACFRCGKTEHLIRECPLLLVDNKKPNPHPGSQQANQGNNQRRMGPAQVFALTAEDAENDNNEITGTSLYFLLELFLFESRLVVLVWNCSNRIA</sequence>
<dbReference type="Proteomes" id="UP000235220">
    <property type="component" value="Chromosome 10"/>
</dbReference>
<accession>A0A6P9EQP5</accession>
<dbReference type="Gene3D" id="4.10.60.10">
    <property type="entry name" value="Zinc finger, CCHC-type"/>
    <property type="match status" value="1"/>
</dbReference>
<dbReference type="AlphaFoldDB" id="A0A6P9EQP5"/>
<evidence type="ECO:0000313" key="5">
    <source>
        <dbReference type="RefSeq" id="XP_035551105.1"/>
    </source>
</evidence>
<organism evidence="4 5">
    <name type="scientific">Juglans regia</name>
    <name type="common">English walnut</name>
    <dbReference type="NCBI Taxonomy" id="51240"/>
    <lineage>
        <taxon>Eukaryota</taxon>
        <taxon>Viridiplantae</taxon>
        <taxon>Streptophyta</taxon>
        <taxon>Embryophyta</taxon>
        <taxon>Tracheophyta</taxon>
        <taxon>Spermatophyta</taxon>
        <taxon>Magnoliopsida</taxon>
        <taxon>eudicotyledons</taxon>
        <taxon>Gunneridae</taxon>
        <taxon>Pentapetalae</taxon>
        <taxon>rosids</taxon>
        <taxon>fabids</taxon>
        <taxon>Fagales</taxon>
        <taxon>Juglandaceae</taxon>
        <taxon>Juglans</taxon>
    </lineage>
</organism>
<dbReference type="PANTHER" id="PTHR34482:SF36">
    <property type="entry name" value="RETROTRANSPOSON GAG DOMAIN-CONTAINING PROTEIN"/>
    <property type="match status" value="1"/>
</dbReference>
<feature type="region of interest" description="Disordered" evidence="2">
    <location>
        <begin position="189"/>
        <end position="209"/>
    </location>
</feature>
<evidence type="ECO:0000313" key="4">
    <source>
        <dbReference type="Proteomes" id="UP000235220"/>
    </source>
</evidence>
<gene>
    <name evidence="5" type="primary">LOC118349684</name>
</gene>
<dbReference type="GO" id="GO:0003676">
    <property type="term" value="F:nucleic acid binding"/>
    <property type="evidence" value="ECO:0007669"/>
    <property type="project" value="InterPro"/>
</dbReference>
<dbReference type="PANTHER" id="PTHR34482">
    <property type="entry name" value="DNA DAMAGE-INDUCIBLE PROTEIN 1-LIKE"/>
    <property type="match status" value="1"/>
</dbReference>
<reference evidence="5" key="1">
    <citation type="submission" date="2025-08" db="UniProtKB">
        <authorList>
            <consortium name="RefSeq"/>
        </authorList>
    </citation>
    <scope>IDENTIFICATION</scope>
    <source>
        <tissue evidence="5">Leaves</tissue>
    </source>
</reference>
<dbReference type="InterPro" id="IPR005162">
    <property type="entry name" value="Retrotrans_gag_dom"/>
</dbReference>
<dbReference type="InParanoid" id="A0A6P9EQP5"/>
<evidence type="ECO:0000256" key="2">
    <source>
        <dbReference type="SAM" id="MobiDB-lite"/>
    </source>
</evidence>
<dbReference type="KEGG" id="jre:118349684"/>
<keyword evidence="1" id="KW-0479">Metal-binding</keyword>
<dbReference type="GeneID" id="118349684"/>
<evidence type="ECO:0000256" key="1">
    <source>
        <dbReference type="PROSITE-ProRule" id="PRU00047"/>
    </source>
</evidence>
<dbReference type="SMART" id="SM00343">
    <property type="entry name" value="ZnF_C2HC"/>
    <property type="match status" value="1"/>
</dbReference>
<proteinExistence type="predicted"/>
<protein>
    <submittedName>
        <fullName evidence="5">Uncharacterized protein LOC118349684</fullName>
    </submittedName>
</protein>
<keyword evidence="1" id="KW-0862">Zinc</keyword>
<feature type="region of interest" description="Disordered" evidence="2">
    <location>
        <begin position="270"/>
        <end position="290"/>
    </location>
</feature>